<reference evidence="2 3" key="1">
    <citation type="submission" date="2019-05" db="EMBL/GenBank/DDBJ databases">
        <authorList>
            <person name="Hariharan J."/>
            <person name="Choudoir M.J."/>
            <person name="Diebold P."/>
            <person name="Panke-Buisse K."/>
            <person name="Buckley D.H."/>
        </authorList>
    </citation>
    <scope>NUCLEOTIDE SEQUENCE [LARGE SCALE GENOMIC DNA]</scope>
    <source>
        <strain evidence="2 3">SUN51</strain>
    </source>
</reference>
<evidence type="ECO:0000313" key="3">
    <source>
        <dbReference type="Proteomes" id="UP000324965"/>
    </source>
</evidence>
<name>A0A5A9ZC57_9ACTN</name>
<organism evidence="2 3">
    <name type="scientific">Streptomyces apricus</name>
    <dbReference type="NCBI Taxonomy" id="1828112"/>
    <lineage>
        <taxon>Bacteria</taxon>
        <taxon>Bacillati</taxon>
        <taxon>Actinomycetota</taxon>
        <taxon>Actinomycetes</taxon>
        <taxon>Kitasatosporales</taxon>
        <taxon>Streptomycetaceae</taxon>
        <taxon>Streptomyces</taxon>
    </lineage>
</organism>
<feature type="transmembrane region" description="Helical" evidence="1">
    <location>
        <begin position="98"/>
        <end position="116"/>
    </location>
</feature>
<protein>
    <submittedName>
        <fullName evidence="2">Uncharacterized protein</fullName>
    </submittedName>
</protein>
<dbReference type="AlphaFoldDB" id="A0A5A9ZC57"/>
<keyword evidence="1" id="KW-1133">Transmembrane helix</keyword>
<keyword evidence="3" id="KW-1185">Reference proteome</keyword>
<evidence type="ECO:0000256" key="1">
    <source>
        <dbReference type="SAM" id="Phobius"/>
    </source>
</evidence>
<keyword evidence="1" id="KW-0812">Transmembrane</keyword>
<keyword evidence="1" id="KW-0472">Membrane</keyword>
<feature type="transmembrane region" description="Helical" evidence="1">
    <location>
        <begin position="122"/>
        <end position="142"/>
    </location>
</feature>
<proteinExistence type="predicted"/>
<feature type="transmembrane region" description="Helical" evidence="1">
    <location>
        <begin position="179"/>
        <end position="200"/>
    </location>
</feature>
<gene>
    <name evidence="2" type="ORF">FGF04_38545</name>
</gene>
<comment type="caution">
    <text evidence="2">The sequence shown here is derived from an EMBL/GenBank/DDBJ whole genome shotgun (WGS) entry which is preliminary data.</text>
</comment>
<sequence>PDGLPWGAAVLALGIAVETAYAARTGAAESGPALPGGFTGGSLGVLVGWVLTAIGLALAGPALTHLSGRLLQAVRPGALRLLAGRVLMEEATRIGRPLGVVCAVASGAYAMTVLPAGTRSGIGPLTALGALLVAGCAVATLLTTAAEARNARAGVTQALLRIGAPAGPLRTAAALRAGALLVVLAPLTWVIAQLAALPLAR</sequence>
<accession>A0A5A9ZC57</accession>
<dbReference type="EMBL" id="VDFC01000137">
    <property type="protein sequence ID" value="KAA0914807.1"/>
    <property type="molecule type" value="Genomic_DNA"/>
</dbReference>
<dbReference type="Proteomes" id="UP000324965">
    <property type="component" value="Unassembled WGS sequence"/>
</dbReference>
<evidence type="ECO:0000313" key="2">
    <source>
        <dbReference type="EMBL" id="KAA0914807.1"/>
    </source>
</evidence>
<feature type="non-terminal residue" evidence="2">
    <location>
        <position position="1"/>
    </location>
</feature>
<feature type="transmembrane region" description="Helical" evidence="1">
    <location>
        <begin position="46"/>
        <end position="66"/>
    </location>
</feature>